<keyword evidence="2 4" id="KW-1133">Transmembrane helix</keyword>
<evidence type="ECO:0000256" key="5">
    <source>
        <dbReference type="SAM" id="SignalP"/>
    </source>
</evidence>
<evidence type="ECO:0000256" key="4">
    <source>
        <dbReference type="SAM" id="Phobius"/>
    </source>
</evidence>
<feature type="transmembrane region" description="Helical" evidence="4">
    <location>
        <begin position="97"/>
        <end position="114"/>
    </location>
</feature>
<accession>A0ABW6B788</accession>
<protein>
    <submittedName>
        <fullName evidence="6">Nitrate/nitrite transporter</fullName>
    </submittedName>
</protein>
<feature type="transmembrane region" description="Helical" evidence="4">
    <location>
        <begin position="273"/>
        <end position="291"/>
    </location>
</feature>
<sequence length="397" mass="43837">MYKYRLTILVLSQFFCTSLWFAGNSAIENTQHANDSVLLGHLSSAVQAGFIIGTFFYALFAIADRYSPSHVFFWSSLLASLSNLLLIYPSLPLEGLLTFRFLTGFFLAGIYPVGMKIAVDHYESDLGKPMGFIVGALVMGTATPHLLKSINLEAVTANIVVCTSVLAVVGGLTTLLFVDNGPFRKKTEILKFDSFFQSFRSREFRTIMFGYIGHTWELYAFWSCVPQILLIYADQHKQHSLNLPILSFLIIACGSIGCIVSGYTSRKFDSKKFATFLLLSSAICCLLSPFVLNVESIVLLVTFLMLWNIFAVSDSPLFSRLMAENAPRHARGAALTIANCLGFSVTIISIQLTSNLLKITGSHYVFLLIAIGPLFGIISLLMKNFGKNTNLPSKNLS</sequence>
<feature type="transmembrane region" description="Helical" evidence="4">
    <location>
        <begin position="36"/>
        <end position="59"/>
    </location>
</feature>
<evidence type="ECO:0000313" key="7">
    <source>
        <dbReference type="Proteomes" id="UP001597560"/>
    </source>
</evidence>
<proteinExistence type="predicted"/>
<gene>
    <name evidence="6" type="ORF">ACFS6J_21235</name>
</gene>
<comment type="caution">
    <text evidence="6">The sequence shown here is derived from an EMBL/GenBank/DDBJ whole genome shotgun (WGS) entry which is preliminary data.</text>
</comment>
<dbReference type="EMBL" id="JBHUPA010000016">
    <property type="protein sequence ID" value="MFD2964338.1"/>
    <property type="molecule type" value="Genomic_DNA"/>
</dbReference>
<keyword evidence="1 4" id="KW-0812">Transmembrane</keyword>
<dbReference type="PANTHER" id="PTHR23521">
    <property type="entry name" value="TRANSPORTER MFS SUPERFAMILY"/>
    <property type="match status" value="1"/>
</dbReference>
<feature type="transmembrane region" description="Helical" evidence="4">
    <location>
        <begin position="297"/>
        <end position="318"/>
    </location>
</feature>
<name>A0ABW6B788_9SPHI</name>
<dbReference type="PANTHER" id="PTHR23521:SF3">
    <property type="entry name" value="MFS TRANSPORTER"/>
    <property type="match status" value="1"/>
</dbReference>
<evidence type="ECO:0000313" key="6">
    <source>
        <dbReference type="EMBL" id="MFD2964338.1"/>
    </source>
</evidence>
<feature type="chain" id="PRO_5046913070" evidence="5">
    <location>
        <begin position="23"/>
        <end position="397"/>
    </location>
</feature>
<dbReference type="InterPro" id="IPR036259">
    <property type="entry name" value="MFS_trans_sf"/>
</dbReference>
<dbReference type="Proteomes" id="UP001597560">
    <property type="component" value="Unassembled WGS sequence"/>
</dbReference>
<keyword evidence="7" id="KW-1185">Reference proteome</keyword>
<reference evidence="7" key="1">
    <citation type="journal article" date="2019" name="Int. J. Syst. Evol. Microbiol.">
        <title>The Global Catalogue of Microorganisms (GCM) 10K type strain sequencing project: providing services to taxonomists for standard genome sequencing and annotation.</title>
        <authorList>
            <consortium name="The Broad Institute Genomics Platform"/>
            <consortium name="The Broad Institute Genome Sequencing Center for Infectious Disease"/>
            <person name="Wu L."/>
            <person name="Ma J."/>
        </authorList>
    </citation>
    <scope>NUCLEOTIDE SEQUENCE [LARGE SCALE GENOMIC DNA]</scope>
    <source>
        <strain evidence="7">KCTC 23098</strain>
    </source>
</reference>
<evidence type="ECO:0000256" key="2">
    <source>
        <dbReference type="ARBA" id="ARBA00022989"/>
    </source>
</evidence>
<feature type="transmembrane region" description="Helical" evidence="4">
    <location>
        <begin position="71"/>
        <end position="91"/>
    </location>
</feature>
<feature type="transmembrane region" description="Helical" evidence="4">
    <location>
        <begin position="155"/>
        <end position="178"/>
    </location>
</feature>
<dbReference type="Pfam" id="PF07690">
    <property type="entry name" value="MFS_1"/>
    <property type="match status" value="1"/>
</dbReference>
<feature type="transmembrane region" description="Helical" evidence="4">
    <location>
        <begin position="208"/>
        <end position="233"/>
    </location>
</feature>
<feature type="transmembrane region" description="Helical" evidence="4">
    <location>
        <begin position="245"/>
        <end position="264"/>
    </location>
</feature>
<dbReference type="RefSeq" id="WP_377612515.1">
    <property type="nucleotide sequence ID" value="NZ_JBHUPA010000016.1"/>
</dbReference>
<feature type="transmembrane region" description="Helical" evidence="4">
    <location>
        <begin position="126"/>
        <end position="143"/>
    </location>
</feature>
<evidence type="ECO:0000256" key="3">
    <source>
        <dbReference type="ARBA" id="ARBA00023136"/>
    </source>
</evidence>
<keyword evidence="5" id="KW-0732">Signal</keyword>
<dbReference type="Gene3D" id="1.20.1250.20">
    <property type="entry name" value="MFS general substrate transporter like domains"/>
    <property type="match status" value="2"/>
</dbReference>
<dbReference type="InterPro" id="IPR011701">
    <property type="entry name" value="MFS"/>
</dbReference>
<feature type="signal peptide" evidence="5">
    <location>
        <begin position="1"/>
        <end position="22"/>
    </location>
</feature>
<evidence type="ECO:0000256" key="1">
    <source>
        <dbReference type="ARBA" id="ARBA00022692"/>
    </source>
</evidence>
<dbReference type="SUPFAM" id="SSF103473">
    <property type="entry name" value="MFS general substrate transporter"/>
    <property type="match status" value="1"/>
</dbReference>
<keyword evidence="3 4" id="KW-0472">Membrane</keyword>
<feature type="transmembrane region" description="Helical" evidence="4">
    <location>
        <begin position="364"/>
        <end position="382"/>
    </location>
</feature>
<feature type="transmembrane region" description="Helical" evidence="4">
    <location>
        <begin position="330"/>
        <end position="352"/>
    </location>
</feature>
<organism evidence="6 7">
    <name type="scientific">Olivibacter jilunii</name>
    <dbReference type="NCBI Taxonomy" id="985016"/>
    <lineage>
        <taxon>Bacteria</taxon>
        <taxon>Pseudomonadati</taxon>
        <taxon>Bacteroidota</taxon>
        <taxon>Sphingobacteriia</taxon>
        <taxon>Sphingobacteriales</taxon>
        <taxon>Sphingobacteriaceae</taxon>
        <taxon>Olivibacter</taxon>
    </lineage>
</organism>